<gene>
    <name evidence="3" type="ORF">RKE40_27875</name>
</gene>
<proteinExistence type="predicted"/>
<evidence type="ECO:0000259" key="2">
    <source>
        <dbReference type="Pfam" id="PF21834"/>
    </source>
</evidence>
<dbReference type="InterPro" id="IPR054189">
    <property type="entry name" value="DUF6894"/>
</dbReference>
<feature type="domain" description="DUF6894" evidence="2">
    <location>
        <begin position="4"/>
        <end position="70"/>
    </location>
</feature>
<feature type="compositionally biased region" description="Basic and acidic residues" evidence="1">
    <location>
        <begin position="1"/>
        <end position="21"/>
    </location>
</feature>
<comment type="caution">
    <text evidence="3">The sequence shown here is derived from an EMBL/GenBank/DDBJ whole genome shotgun (WGS) entry which is preliminary data.</text>
</comment>
<keyword evidence="4" id="KW-1185">Reference proteome</keyword>
<sequence>MPKYRFTTDDGEKFDASKERLTMPNDKAASEEAQRALADMANDRLPDGSHLDMRVSVEDEHGQVVYQASLKFNGESADDMRKKAAKAASQSMNGNHRAPNEN</sequence>
<evidence type="ECO:0000313" key="3">
    <source>
        <dbReference type="EMBL" id="MDU0343720.1"/>
    </source>
</evidence>
<evidence type="ECO:0000256" key="1">
    <source>
        <dbReference type="SAM" id="MobiDB-lite"/>
    </source>
</evidence>
<reference evidence="3 4" key="1">
    <citation type="submission" date="2023-09" db="EMBL/GenBank/DDBJ databases">
        <title>Whole genome shotgun sequencing (WGS) of Bosea sp. ZW T0_25, isolated from stored onions (Allium cepa).</title>
        <authorList>
            <person name="Stoll D.A."/>
            <person name="Huch M."/>
        </authorList>
    </citation>
    <scope>NUCLEOTIDE SEQUENCE [LARGE SCALE GENOMIC DNA]</scope>
    <source>
        <strain evidence="3 4">ZW T0_25</strain>
    </source>
</reference>
<dbReference type="RefSeq" id="WP_316021419.1">
    <property type="nucleotide sequence ID" value="NZ_JAWDID010000082.1"/>
</dbReference>
<dbReference type="Proteomes" id="UP001254257">
    <property type="component" value="Unassembled WGS sequence"/>
</dbReference>
<name>A0ABU3SFZ3_9HYPH</name>
<accession>A0ABU3SFZ3</accession>
<dbReference type="EMBL" id="JAWDID010000082">
    <property type="protein sequence ID" value="MDU0343720.1"/>
    <property type="molecule type" value="Genomic_DNA"/>
</dbReference>
<organism evidence="3 4">
    <name type="scientific">Bosea rubneri</name>
    <dbReference type="NCBI Taxonomy" id="3075434"/>
    <lineage>
        <taxon>Bacteria</taxon>
        <taxon>Pseudomonadati</taxon>
        <taxon>Pseudomonadota</taxon>
        <taxon>Alphaproteobacteria</taxon>
        <taxon>Hyphomicrobiales</taxon>
        <taxon>Boseaceae</taxon>
        <taxon>Bosea</taxon>
    </lineage>
</organism>
<dbReference type="Pfam" id="PF21834">
    <property type="entry name" value="DUF6894"/>
    <property type="match status" value="1"/>
</dbReference>
<feature type="region of interest" description="Disordered" evidence="1">
    <location>
        <begin position="1"/>
        <end position="28"/>
    </location>
</feature>
<feature type="region of interest" description="Disordered" evidence="1">
    <location>
        <begin position="76"/>
        <end position="102"/>
    </location>
</feature>
<evidence type="ECO:0000313" key="4">
    <source>
        <dbReference type="Proteomes" id="UP001254257"/>
    </source>
</evidence>
<protein>
    <recommendedName>
        <fullName evidence="2">DUF6894 domain-containing protein</fullName>
    </recommendedName>
</protein>